<dbReference type="Proteomes" id="UP001530400">
    <property type="component" value="Unassembled WGS sequence"/>
</dbReference>
<dbReference type="AlphaFoldDB" id="A0ABD3N6R7"/>
<reference evidence="3 4" key="1">
    <citation type="submission" date="2024-10" db="EMBL/GenBank/DDBJ databases">
        <title>Updated reference genomes for cyclostephanoid diatoms.</title>
        <authorList>
            <person name="Roberts W.R."/>
            <person name="Alverson A.J."/>
        </authorList>
    </citation>
    <scope>NUCLEOTIDE SEQUENCE [LARGE SCALE GENOMIC DNA]</scope>
    <source>
        <strain evidence="3 4">AJA010-31</strain>
    </source>
</reference>
<evidence type="ECO:0000256" key="2">
    <source>
        <dbReference type="SAM" id="MobiDB-lite"/>
    </source>
</evidence>
<sequence length="786" mass="86885">MPTMASSPLSPEPSSVVARFWSSLRSSAHEEATEVARRVLLEQAPVTEAFSFDMVDEEGQIGGGQPRESPLAAVEAGTPRPVVQSWNQDKLVSLVFIRRDYICGAAIGNDVTPAAVDFKACLLPREGAENMKCNAGTHLGPRVKRMNPPTMDYLVAIAVPGSSDVPKQVFSRPVLQQADLFHLPLESEAYSKLMVLKLEPRVWKLLFELFPGPHCLAEPLEFAETEATSLPEHSVPTSVQPAADRDLQEVTRAPIFTPRQRGNRPGDPYQTPTSRASEVASPSGSQLVPAVVHGDGGSQSQQSWSQFTSRVSRPPSSVSSSAGSQSTLFRADTQADEDLQEAVRGLINRVESLEAQKAQQEAMDKELWRKLQKNFKKVAEENSKLNKDLKRAKEQIKDLTAQTRHCHSDASLSQGIDDHTFQQLLGRLTVSMGSTFVSRSDLQSSVHAPSPVYIARLEALEREVLNHGGSLPSLLVRVDALEAARSATAIEIAGHVFVDEAATEAWARTFADPNLHRFCVDFVSFFLLAEPRFESVEGGLEQMAAVVKAKYMSRDLATIELSYSIVYPSRILKSSDKADAQLTDGIIWASQFATFETFEGDYNNGTHLRLKRSLNQVAKAIENGIDYHFPIASRPLANAVFKEQARVSLTQCIEFLDSISPLYKNIQGSGMSDKDAWQRVLVFAKQLFVDVATVRAPNSESSMGSMIWSSFRTAELLKEYQRHNWVEHPKTSSILALTSMRKEGRAIEELASKFNTQLASVNRHTTELKRLGDDLKELRKKNPSLN</sequence>
<accession>A0ABD3N6R7</accession>
<name>A0ABD3N6R7_9STRA</name>
<dbReference type="EMBL" id="JALLPJ020001316">
    <property type="protein sequence ID" value="KAL3770242.1"/>
    <property type="molecule type" value="Genomic_DNA"/>
</dbReference>
<evidence type="ECO:0000313" key="4">
    <source>
        <dbReference type="Proteomes" id="UP001530400"/>
    </source>
</evidence>
<gene>
    <name evidence="3" type="ORF">ACHAWO_009556</name>
</gene>
<feature type="compositionally biased region" description="Low complexity" evidence="2">
    <location>
        <begin position="298"/>
        <end position="321"/>
    </location>
</feature>
<evidence type="ECO:0000256" key="1">
    <source>
        <dbReference type="SAM" id="Coils"/>
    </source>
</evidence>
<keyword evidence="4" id="KW-1185">Reference proteome</keyword>
<evidence type="ECO:0000313" key="3">
    <source>
        <dbReference type="EMBL" id="KAL3770242.1"/>
    </source>
</evidence>
<comment type="caution">
    <text evidence="3">The sequence shown here is derived from an EMBL/GenBank/DDBJ whole genome shotgun (WGS) entry which is preliminary data.</text>
</comment>
<feature type="region of interest" description="Disordered" evidence="2">
    <location>
        <begin position="227"/>
        <end position="246"/>
    </location>
</feature>
<proteinExistence type="predicted"/>
<feature type="region of interest" description="Disordered" evidence="2">
    <location>
        <begin position="252"/>
        <end position="335"/>
    </location>
</feature>
<keyword evidence="1" id="KW-0175">Coiled coil</keyword>
<organism evidence="3 4">
    <name type="scientific">Cyclotella atomus</name>
    <dbReference type="NCBI Taxonomy" id="382360"/>
    <lineage>
        <taxon>Eukaryota</taxon>
        <taxon>Sar</taxon>
        <taxon>Stramenopiles</taxon>
        <taxon>Ochrophyta</taxon>
        <taxon>Bacillariophyta</taxon>
        <taxon>Coscinodiscophyceae</taxon>
        <taxon>Thalassiosirophycidae</taxon>
        <taxon>Stephanodiscales</taxon>
        <taxon>Stephanodiscaceae</taxon>
        <taxon>Cyclotella</taxon>
    </lineage>
</organism>
<protein>
    <submittedName>
        <fullName evidence="3">Uncharacterized protein</fullName>
    </submittedName>
</protein>
<feature type="coiled-coil region" evidence="1">
    <location>
        <begin position="336"/>
        <end position="402"/>
    </location>
</feature>
<feature type="compositionally biased region" description="Polar residues" evidence="2">
    <location>
        <begin position="270"/>
        <end position="286"/>
    </location>
</feature>